<evidence type="ECO:0000313" key="3">
    <source>
        <dbReference type="Proteomes" id="UP000433483"/>
    </source>
</evidence>
<protein>
    <submittedName>
        <fullName evidence="2">Uncharacterized protein</fullName>
    </submittedName>
</protein>
<evidence type="ECO:0000256" key="1">
    <source>
        <dbReference type="SAM" id="MobiDB-lite"/>
    </source>
</evidence>
<gene>
    <name evidence="2" type="ORF">PF005_g30465</name>
</gene>
<proteinExistence type="predicted"/>
<organism evidence="2 3">
    <name type="scientific">Phytophthora fragariae</name>
    <dbReference type="NCBI Taxonomy" id="53985"/>
    <lineage>
        <taxon>Eukaryota</taxon>
        <taxon>Sar</taxon>
        <taxon>Stramenopiles</taxon>
        <taxon>Oomycota</taxon>
        <taxon>Peronosporomycetes</taxon>
        <taxon>Peronosporales</taxon>
        <taxon>Peronosporaceae</taxon>
        <taxon>Phytophthora</taxon>
    </lineage>
</organism>
<comment type="caution">
    <text evidence="2">The sequence shown here is derived from an EMBL/GenBank/DDBJ whole genome shotgun (WGS) entry which is preliminary data.</text>
</comment>
<feature type="compositionally biased region" description="Polar residues" evidence="1">
    <location>
        <begin position="48"/>
        <end position="58"/>
    </location>
</feature>
<dbReference type="Proteomes" id="UP000433483">
    <property type="component" value="Unassembled WGS sequence"/>
</dbReference>
<name>A0A6A3V998_9STRA</name>
<dbReference type="EMBL" id="QXGB01005321">
    <property type="protein sequence ID" value="KAE9163397.1"/>
    <property type="molecule type" value="Genomic_DNA"/>
</dbReference>
<sequence length="70" mass="7233">MQSDDDDGASYSEGGEQAGDGPSSQDPPQPKVTRPAESEEEPTAEDTVPTSAPETPTALNEERTAAVETA</sequence>
<reference evidence="2 3" key="1">
    <citation type="submission" date="2018-08" db="EMBL/GenBank/DDBJ databases">
        <title>Genomic investigation of the strawberry pathogen Phytophthora fragariae indicates pathogenicity is determined by transcriptional variation in three key races.</title>
        <authorList>
            <person name="Adams T.M."/>
            <person name="Armitage A.D."/>
            <person name="Sobczyk M.K."/>
            <person name="Bates H.J."/>
            <person name="Dunwell J.M."/>
            <person name="Nellist C.F."/>
            <person name="Harrison R.J."/>
        </authorList>
    </citation>
    <scope>NUCLEOTIDE SEQUENCE [LARGE SCALE GENOMIC DNA]</scope>
    <source>
        <strain evidence="2 3">NOV-27</strain>
    </source>
</reference>
<dbReference type="AlphaFoldDB" id="A0A6A3V998"/>
<feature type="region of interest" description="Disordered" evidence="1">
    <location>
        <begin position="1"/>
        <end position="70"/>
    </location>
</feature>
<keyword evidence="3" id="KW-1185">Reference proteome</keyword>
<evidence type="ECO:0000313" key="2">
    <source>
        <dbReference type="EMBL" id="KAE9163397.1"/>
    </source>
</evidence>
<accession>A0A6A3V998</accession>
<feature type="compositionally biased region" description="Basic and acidic residues" evidence="1">
    <location>
        <begin position="60"/>
        <end position="70"/>
    </location>
</feature>